<dbReference type="SUPFAM" id="SSF53335">
    <property type="entry name" value="S-adenosyl-L-methionine-dependent methyltransferases"/>
    <property type="match status" value="1"/>
</dbReference>
<evidence type="ECO:0000313" key="6">
    <source>
        <dbReference type="Proteomes" id="UP000092164"/>
    </source>
</evidence>
<feature type="domain" description="Methyltransferase type 11" evidence="4">
    <location>
        <begin position="39"/>
        <end position="128"/>
    </location>
</feature>
<dbReference type="PANTHER" id="PTHR44942:SF4">
    <property type="entry name" value="METHYLTRANSFERASE TYPE 11 DOMAIN-CONTAINING PROTEIN"/>
    <property type="match status" value="1"/>
</dbReference>
<sequence length="243" mass="27670">MNKEYDSITALHYASYRPSLHAQILKSYLHSDEYFELGLDIGCGTGQSAISLSSYCSKVIGVDPSEEMINKSIIQTKISYQLMQQNKLDFPIDIFDIVTFAGSLFYAKSQELLNETIRVSKNNSKIIIYDFEVLMEDAFKLLGFDANVLTTSDYNHSTNFSGLDGQYINQVENFKHSVQFEISISDLAHLLLASKEDYNRVATKFRSDDVYSEVLHQLKKRLKMGTMHLTANTYLTAYSVNKK</sequence>
<dbReference type="Gene3D" id="3.40.50.150">
    <property type="entry name" value="Vaccinia Virus protein VP39"/>
    <property type="match status" value="1"/>
</dbReference>
<reference evidence="6" key="1">
    <citation type="submission" date="2016-06" db="EMBL/GenBank/DDBJ databases">
        <authorList>
            <person name="Zhan P."/>
        </authorList>
    </citation>
    <scope>NUCLEOTIDE SEQUENCE [LARGE SCALE GENOMIC DNA]</scope>
    <source>
        <strain evidence="6">T28</strain>
    </source>
</reference>
<dbReference type="InterPro" id="IPR051052">
    <property type="entry name" value="Diverse_substrate_MTase"/>
</dbReference>
<evidence type="ECO:0000256" key="2">
    <source>
        <dbReference type="ARBA" id="ARBA00022603"/>
    </source>
</evidence>
<dbReference type="AlphaFoldDB" id="A0A1B7Z8N7"/>
<name>A0A1B7Z8N7_9FLAO</name>
<dbReference type="OrthoDB" id="9789123at2"/>
<dbReference type="KEGG" id="mart:BTR34_16980"/>
<evidence type="ECO:0000256" key="1">
    <source>
        <dbReference type="ARBA" id="ARBA00008361"/>
    </source>
</evidence>
<evidence type="ECO:0000256" key="3">
    <source>
        <dbReference type="ARBA" id="ARBA00022679"/>
    </source>
</evidence>
<gene>
    <name evidence="5" type="ORF">A9200_05295</name>
</gene>
<keyword evidence="2" id="KW-0489">Methyltransferase</keyword>
<dbReference type="GO" id="GO:0032259">
    <property type="term" value="P:methylation"/>
    <property type="evidence" value="ECO:0007669"/>
    <property type="project" value="UniProtKB-KW"/>
</dbReference>
<dbReference type="RefSeq" id="WP_068484899.1">
    <property type="nucleotide sequence ID" value="NZ_CP018760.1"/>
</dbReference>
<dbReference type="GO" id="GO:0008757">
    <property type="term" value="F:S-adenosylmethionine-dependent methyltransferase activity"/>
    <property type="evidence" value="ECO:0007669"/>
    <property type="project" value="InterPro"/>
</dbReference>
<keyword evidence="3" id="KW-0808">Transferase</keyword>
<dbReference type="PANTHER" id="PTHR44942">
    <property type="entry name" value="METHYLTRANSF_11 DOMAIN-CONTAINING PROTEIN"/>
    <property type="match status" value="1"/>
</dbReference>
<evidence type="ECO:0000259" key="4">
    <source>
        <dbReference type="Pfam" id="PF08241"/>
    </source>
</evidence>
<keyword evidence="6" id="KW-1185">Reference proteome</keyword>
<dbReference type="CDD" id="cd02440">
    <property type="entry name" value="AdoMet_MTases"/>
    <property type="match status" value="1"/>
</dbReference>
<protein>
    <recommendedName>
        <fullName evidence="4">Methyltransferase type 11 domain-containing protein</fullName>
    </recommendedName>
</protein>
<dbReference type="InterPro" id="IPR013216">
    <property type="entry name" value="Methyltransf_11"/>
</dbReference>
<comment type="caution">
    <text evidence="5">The sequence shown here is derived from an EMBL/GenBank/DDBJ whole genome shotgun (WGS) entry which is preliminary data.</text>
</comment>
<dbReference type="STRING" id="1836467.BTR34_16980"/>
<dbReference type="Pfam" id="PF08241">
    <property type="entry name" value="Methyltransf_11"/>
    <property type="match status" value="1"/>
</dbReference>
<dbReference type="EMBL" id="LZFP01000012">
    <property type="protein sequence ID" value="OBR39077.1"/>
    <property type="molecule type" value="Genomic_DNA"/>
</dbReference>
<proteinExistence type="inferred from homology"/>
<organism evidence="5 6">
    <name type="scientific">Maribacter hydrothermalis</name>
    <dbReference type="NCBI Taxonomy" id="1836467"/>
    <lineage>
        <taxon>Bacteria</taxon>
        <taxon>Pseudomonadati</taxon>
        <taxon>Bacteroidota</taxon>
        <taxon>Flavobacteriia</taxon>
        <taxon>Flavobacteriales</taxon>
        <taxon>Flavobacteriaceae</taxon>
        <taxon>Maribacter</taxon>
    </lineage>
</organism>
<accession>A0A1B7Z8N7</accession>
<dbReference type="Proteomes" id="UP000092164">
    <property type="component" value="Unassembled WGS sequence"/>
</dbReference>
<comment type="similarity">
    <text evidence="1">Belongs to the methyltransferase superfamily.</text>
</comment>
<evidence type="ECO:0000313" key="5">
    <source>
        <dbReference type="EMBL" id="OBR39077.1"/>
    </source>
</evidence>
<dbReference type="InterPro" id="IPR029063">
    <property type="entry name" value="SAM-dependent_MTases_sf"/>
</dbReference>